<dbReference type="InterPro" id="IPR037151">
    <property type="entry name" value="AlkB-like_sf"/>
</dbReference>
<sequence length="225" mass="24240">MPNDTMDATPPEVLQHLEDNVRAALTATAAKTGSNTGPDIDDSPRFNGALLIGNYPGHGMNWHSDDEKGLVGDGVASISLGLASMSFAIKHKYNTERLHRGTQVAHVDDTIVKGALKEDERRQIQAQFMAGSLPKEEATKQLTAVAKSLGAISQRDIATVLKFSLSFGAIMVQKRPSLNEMYIHKVELAKGELGRFVLTGGTLASQKRDHLEGLTGRGIVVEVLL</sequence>
<evidence type="ECO:0000313" key="1">
    <source>
        <dbReference type="EMBL" id="KAK0620841.1"/>
    </source>
</evidence>
<dbReference type="EMBL" id="JAULSU010000004">
    <property type="protein sequence ID" value="KAK0620841.1"/>
    <property type="molecule type" value="Genomic_DNA"/>
</dbReference>
<keyword evidence="2" id="KW-1185">Reference proteome</keyword>
<accession>A0AA40C0H5</accession>
<name>A0AA40C0H5_9PEZI</name>
<dbReference type="SUPFAM" id="SSF51197">
    <property type="entry name" value="Clavaminate synthase-like"/>
    <property type="match status" value="1"/>
</dbReference>
<reference evidence="1" key="1">
    <citation type="submission" date="2023-06" db="EMBL/GenBank/DDBJ databases">
        <title>Genome-scale phylogeny and comparative genomics of the fungal order Sordariales.</title>
        <authorList>
            <consortium name="Lawrence Berkeley National Laboratory"/>
            <person name="Hensen N."/>
            <person name="Bonometti L."/>
            <person name="Westerberg I."/>
            <person name="Brannstrom I.O."/>
            <person name="Guillou S."/>
            <person name="Cros-Aarteil S."/>
            <person name="Calhoun S."/>
            <person name="Haridas S."/>
            <person name="Kuo A."/>
            <person name="Mondo S."/>
            <person name="Pangilinan J."/>
            <person name="Riley R."/>
            <person name="Labutti K."/>
            <person name="Andreopoulos B."/>
            <person name="Lipzen A."/>
            <person name="Chen C."/>
            <person name="Yanf M."/>
            <person name="Daum C."/>
            <person name="Ng V."/>
            <person name="Clum A."/>
            <person name="Steindorff A."/>
            <person name="Ohm R."/>
            <person name="Martin F."/>
            <person name="Silar P."/>
            <person name="Natvig D."/>
            <person name="Lalanne C."/>
            <person name="Gautier V."/>
            <person name="Ament-Velasquez S.L."/>
            <person name="Kruys A."/>
            <person name="Hutchinson M.I."/>
            <person name="Powell A.J."/>
            <person name="Barry K."/>
            <person name="Miller A.N."/>
            <person name="Grigoriev I.V."/>
            <person name="Debuchy R."/>
            <person name="Gladieux P."/>
            <person name="Thoren M.H."/>
            <person name="Johannesson H."/>
        </authorList>
    </citation>
    <scope>NUCLEOTIDE SEQUENCE</scope>
    <source>
        <strain evidence="1">CBS 606.72</strain>
    </source>
</reference>
<dbReference type="Proteomes" id="UP001175000">
    <property type="component" value="Unassembled WGS sequence"/>
</dbReference>
<dbReference type="Gene3D" id="2.60.120.590">
    <property type="entry name" value="Alpha-ketoglutarate-dependent dioxygenase AlkB-like"/>
    <property type="match status" value="1"/>
</dbReference>
<gene>
    <name evidence="1" type="ORF">B0T14DRAFT_567559</name>
</gene>
<evidence type="ECO:0000313" key="2">
    <source>
        <dbReference type="Proteomes" id="UP001175000"/>
    </source>
</evidence>
<organism evidence="1 2">
    <name type="scientific">Immersiella caudata</name>
    <dbReference type="NCBI Taxonomy" id="314043"/>
    <lineage>
        <taxon>Eukaryota</taxon>
        <taxon>Fungi</taxon>
        <taxon>Dikarya</taxon>
        <taxon>Ascomycota</taxon>
        <taxon>Pezizomycotina</taxon>
        <taxon>Sordariomycetes</taxon>
        <taxon>Sordariomycetidae</taxon>
        <taxon>Sordariales</taxon>
        <taxon>Lasiosphaeriaceae</taxon>
        <taxon>Immersiella</taxon>
    </lineage>
</organism>
<protein>
    <recommendedName>
        <fullName evidence="3">Alpha-ketoglutarate-dependent dioxygenase AlkB-like domain-containing protein</fullName>
    </recommendedName>
</protein>
<comment type="caution">
    <text evidence="1">The sequence shown here is derived from an EMBL/GenBank/DDBJ whole genome shotgun (WGS) entry which is preliminary data.</text>
</comment>
<evidence type="ECO:0008006" key="3">
    <source>
        <dbReference type="Google" id="ProtNLM"/>
    </source>
</evidence>
<dbReference type="AlphaFoldDB" id="A0AA40C0H5"/>
<proteinExistence type="predicted"/>